<accession>A0A1R3K1V2</accession>
<proteinExistence type="predicted"/>
<gene>
    <name evidence="1" type="ORF">CCACVL1_03180</name>
</gene>
<dbReference type="AlphaFoldDB" id="A0A1R3K1V2"/>
<sequence>MGDYVRAPSILAKVQLRLVASEEFDPGSA</sequence>
<evidence type="ECO:0000313" key="1">
    <source>
        <dbReference type="EMBL" id="OMP01062.1"/>
    </source>
</evidence>
<evidence type="ECO:0000313" key="2">
    <source>
        <dbReference type="Proteomes" id="UP000188268"/>
    </source>
</evidence>
<name>A0A1R3K1V2_COCAP</name>
<dbReference type="Proteomes" id="UP000188268">
    <property type="component" value="Unassembled WGS sequence"/>
</dbReference>
<dbReference type="Gramene" id="OMP01062">
    <property type="protein sequence ID" value="OMP01062"/>
    <property type="gene ID" value="CCACVL1_03180"/>
</dbReference>
<keyword evidence="2" id="KW-1185">Reference proteome</keyword>
<organism evidence="1 2">
    <name type="scientific">Corchorus capsularis</name>
    <name type="common">Jute</name>
    <dbReference type="NCBI Taxonomy" id="210143"/>
    <lineage>
        <taxon>Eukaryota</taxon>
        <taxon>Viridiplantae</taxon>
        <taxon>Streptophyta</taxon>
        <taxon>Embryophyta</taxon>
        <taxon>Tracheophyta</taxon>
        <taxon>Spermatophyta</taxon>
        <taxon>Magnoliopsida</taxon>
        <taxon>eudicotyledons</taxon>
        <taxon>Gunneridae</taxon>
        <taxon>Pentapetalae</taxon>
        <taxon>rosids</taxon>
        <taxon>malvids</taxon>
        <taxon>Malvales</taxon>
        <taxon>Malvaceae</taxon>
        <taxon>Grewioideae</taxon>
        <taxon>Apeibeae</taxon>
        <taxon>Corchorus</taxon>
    </lineage>
</organism>
<reference evidence="1 2" key="1">
    <citation type="submission" date="2013-09" db="EMBL/GenBank/DDBJ databases">
        <title>Corchorus capsularis genome sequencing.</title>
        <authorList>
            <person name="Alam M."/>
            <person name="Haque M.S."/>
            <person name="Islam M.S."/>
            <person name="Emdad E.M."/>
            <person name="Islam M.M."/>
            <person name="Ahmed B."/>
            <person name="Halim A."/>
            <person name="Hossen Q.M.M."/>
            <person name="Hossain M.Z."/>
            <person name="Ahmed R."/>
            <person name="Khan M.M."/>
            <person name="Islam R."/>
            <person name="Rashid M.M."/>
            <person name="Khan S.A."/>
            <person name="Rahman M.S."/>
            <person name="Alam M."/>
        </authorList>
    </citation>
    <scope>NUCLEOTIDE SEQUENCE [LARGE SCALE GENOMIC DNA]</scope>
    <source>
        <strain evidence="2">cv. CVL-1</strain>
        <tissue evidence="1">Whole seedling</tissue>
    </source>
</reference>
<comment type="caution">
    <text evidence="1">The sequence shown here is derived from an EMBL/GenBank/DDBJ whole genome shotgun (WGS) entry which is preliminary data.</text>
</comment>
<protein>
    <submittedName>
        <fullName evidence="1">Uncharacterized protein</fullName>
    </submittedName>
</protein>
<dbReference type="EMBL" id="AWWV01006523">
    <property type="protein sequence ID" value="OMP01062.1"/>
    <property type="molecule type" value="Genomic_DNA"/>
</dbReference>